<proteinExistence type="predicted"/>
<dbReference type="Proteomes" id="UP000002282">
    <property type="component" value="Chromosome 3L"/>
</dbReference>
<dbReference type="Pfam" id="PF02448">
    <property type="entry name" value="L71"/>
    <property type="match status" value="1"/>
</dbReference>
<evidence type="ECO:0000313" key="2">
    <source>
        <dbReference type="EMBL" id="KRK02116.1"/>
    </source>
</evidence>
<sequence length="106" mass="12428">MISDTIKSSSFWIHFLLCYFFVKGLSPDCQEIEKHCSQCLLKLNDSYNKLEVVNNGCKQKFQDVYIWEDQDLCDMLVIACELNGIRKKDCLTMAEFTQMRRAKSEL</sequence>
<evidence type="ECO:0000256" key="1">
    <source>
        <dbReference type="SAM" id="SignalP"/>
    </source>
</evidence>
<reference evidence="2 3" key="1">
    <citation type="journal article" date="2007" name="Nature">
        <title>Evolution of genes and genomes on the Drosophila phylogeny.</title>
        <authorList>
            <consortium name="Drosophila 12 Genomes Consortium"/>
            <person name="Clark A.G."/>
            <person name="Eisen M.B."/>
            <person name="Smith D.R."/>
            <person name="Bergman C.M."/>
            <person name="Oliver B."/>
            <person name="Markow T.A."/>
            <person name="Kaufman T.C."/>
            <person name="Kellis M."/>
            <person name="Gelbart W."/>
            <person name="Iyer V.N."/>
            <person name="Pollard D.A."/>
            <person name="Sackton T.B."/>
            <person name="Larracuente A.M."/>
            <person name="Singh N.D."/>
            <person name="Abad J.P."/>
            <person name="Abt D.N."/>
            <person name="Adryan B."/>
            <person name="Aguade M."/>
            <person name="Akashi H."/>
            <person name="Anderson W.W."/>
            <person name="Aquadro C.F."/>
            <person name="Ardell D.H."/>
            <person name="Arguello R."/>
            <person name="Artieri C.G."/>
            <person name="Barbash D.A."/>
            <person name="Barker D."/>
            <person name="Barsanti P."/>
            <person name="Batterham P."/>
            <person name="Batzoglou S."/>
            <person name="Begun D."/>
            <person name="Bhutkar A."/>
            <person name="Blanco E."/>
            <person name="Bosak S.A."/>
            <person name="Bradley R.K."/>
            <person name="Brand A.D."/>
            <person name="Brent M.R."/>
            <person name="Brooks A.N."/>
            <person name="Brown R.H."/>
            <person name="Butlin R.K."/>
            <person name="Caggese C."/>
            <person name="Calvi B.R."/>
            <person name="Bernardo de Carvalho A."/>
            <person name="Caspi A."/>
            <person name="Castrezana S."/>
            <person name="Celniker S.E."/>
            <person name="Chang J.L."/>
            <person name="Chapple C."/>
            <person name="Chatterji S."/>
            <person name="Chinwalla A."/>
            <person name="Civetta A."/>
            <person name="Clifton S.W."/>
            <person name="Comeron J.M."/>
            <person name="Costello J.C."/>
            <person name="Coyne J.A."/>
            <person name="Daub J."/>
            <person name="David R.G."/>
            <person name="Delcher A.L."/>
            <person name="Delehaunty K."/>
            <person name="Do C.B."/>
            <person name="Ebling H."/>
            <person name="Edwards K."/>
            <person name="Eickbush T."/>
            <person name="Evans J.D."/>
            <person name="Filipski A."/>
            <person name="Findeiss S."/>
            <person name="Freyhult E."/>
            <person name="Fulton L."/>
            <person name="Fulton R."/>
            <person name="Garcia A.C."/>
            <person name="Gardiner A."/>
            <person name="Garfield D.A."/>
            <person name="Garvin B.E."/>
            <person name="Gibson G."/>
            <person name="Gilbert D."/>
            <person name="Gnerre S."/>
            <person name="Godfrey J."/>
            <person name="Good R."/>
            <person name="Gotea V."/>
            <person name="Gravely B."/>
            <person name="Greenberg A.J."/>
            <person name="Griffiths-Jones S."/>
            <person name="Gross S."/>
            <person name="Guigo R."/>
            <person name="Gustafson E.A."/>
            <person name="Haerty W."/>
            <person name="Hahn M.W."/>
            <person name="Halligan D.L."/>
            <person name="Halpern A.L."/>
            <person name="Halter G.M."/>
            <person name="Han M.V."/>
            <person name="Heger A."/>
            <person name="Hillier L."/>
            <person name="Hinrichs A.S."/>
            <person name="Holmes I."/>
            <person name="Hoskins R.A."/>
            <person name="Hubisz M.J."/>
            <person name="Hultmark D."/>
            <person name="Huntley M.A."/>
            <person name="Jaffe D.B."/>
            <person name="Jagadeeshan S."/>
            <person name="Jeck W.R."/>
            <person name="Johnson J."/>
            <person name="Jones C.D."/>
            <person name="Jordan W.C."/>
            <person name="Karpen G.H."/>
            <person name="Kataoka E."/>
            <person name="Keightley P.D."/>
            <person name="Kheradpour P."/>
            <person name="Kirkness E.F."/>
            <person name="Koerich L.B."/>
            <person name="Kristiansen K."/>
            <person name="Kudrna D."/>
            <person name="Kulathinal R.J."/>
            <person name="Kumar S."/>
            <person name="Kwok R."/>
            <person name="Lander E."/>
            <person name="Langley C.H."/>
            <person name="Lapoint R."/>
            <person name="Lazzaro B.P."/>
            <person name="Lee S.J."/>
            <person name="Levesque L."/>
            <person name="Li R."/>
            <person name="Lin C.F."/>
            <person name="Lin M.F."/>
            <person name="Lindblad-Toh K."/>
            <person name="Llopart A."/>
            <person name="Long M."/>
            <person name="Low L."/>
            <person name="Lozovsky E."/>
            <person name="Lu J."/>
            <person name="Luo M."/>
            <person name="Machado C.A."/>
            <person name="Makalowski W."/>
            <person name="Marzo M."/>
            <person name="Matsuda M."/>
            <person name="Matzkin L."/>
            <person name="McAllister B."/>
            <person name="McBride C.S."/>
            <person name="McKernan B."/>
            <person name="McKernan K."/>
            <person name="Mendez-Lago M."/>
            <person name="Minx P."/>
            <person name="Mollenhauer M.U."/>
            <person name="Montooth K."/>
            <person name="Mount S.M."/>
            <person name="Mu X."/>
            <person name="Myers E."/>
            <person name="Negre B."/>
            <person name="Newfeld S."/>
            <person name="Nielsen R."/>
            <person name="Noor M.A."/>
            <person name="O'Grady P."/>
            <person name="Pachter L."/>
            <person name="Papaceit M."/>
            <person name="Parisi M.J."/>
            <person name="Parisi M."/>
            <person name="Parts L."/>
            <person name="Pedersen J.S."/>
            <person name="Pesole G."/>
            <person name="Phillippy A.M."/>
            <person name="Ponting C.P."/>
            <person name="Pop M."/>
            <person name="Porcelli D."/>
            <person name="Powell J.R."/>
            <person name="Prohaska S."/>
            <person name="Pruitt K."/>
            <person name="Puig M."/>
            <person name="Quesneville H."/>
            <person name="Ram K.R."/>
            <person name="Rand D."/>
            <person name="Rasmussen M.D."/>
            <person name="Reed L.K."/>
            <person name="Reenan R."/>
            <person name="Reily A."/>
            <person name="Remington K.A."/>
            <person name="Rieger T.T."/>
            <person name="Ritchie M.G."/>
            <person name="Robin C."/>
            <person name="Rogers Y.H."/>
            <person name="Rohde C."/>
            <person name="Rozas J."/>
            <person name="Rubenfield M.J."/>
            <person name="Ruiz A."/>
            <person name="Russo S."/>
            <person name="Salzberg S.L."/>
            <person name="Sanchez-Gracia A."/>
            <person name="Saranga D.J."/>
            <person name="Sato H."/>
            <person name="Schaeffer S.W."/>
            <person name="Schatz M.C."/>
            <person name="Schlenke T."/>
            <person name="Schwartz R."/>
            <person name="Segarra C."/>
            <person name="Singh R.S."/>
            <person name="Sirot L."/>
            <person name="Sirota M."/>
            <person name="Sisneros N.B."/>
            <person name="Smith C.D."/>
            <person name="Smith T.F."/>
            <person name="Spieth J."/>
            <person name="Stage D.E."/>
            <person name="Stark A."/>
            <person name="Stephan W."/>
            <person name="Strausberg R.L."/>
            <person name="Strempel S."/>
            <person name="Sturgill D."/>
            <person name="Sutton G."/>
            <person name="Sutton G.G."/>
            <person name="Tao W."/>
            <person name="Teichmann S."/>
            <person name="Tobari Y.N."/>
            <person name="Tomimura Y."/>
            <person name="Tsolas J.M."/>
            <person name="Valente V.L."/>
            <person name="Venter E."/>
            <person name="Venter J.C."/>
            <person name="Vicario S."/>
            <person name="Vieira F.G."/>
            <person name="Vilella A.J."/>
            <person name="Villasante A."/>
            <person name="Walenz B."/>
            <person name="Wang J."/>
            <person name="Wasserman M."/>
            <person name="Watts T."/>
            <person name="Wilson D."/>
            <person name="Wilson R.K."/>
            <person name="Wing R.A."/>
            <person name="Wolfner M.F."/>
            <person name="Wong A."/>
            <person name="Wong G.K."/>
            <person name="Wu C.I."/>
            <person name="Wu G."/>
            <person name="Yamamoto D."/>
            <person name="Yang H.P."/>
            <person name="Yang S.P."/>
            <person name="Yorke J.A."/>
            <person name="Yoshida K."/>
            <person name="Zdobnov E."/>
            <person name="Zhang P."/>
            <person name="Zhang Y."/>
            <person name="Zimin A.V."/>
            <person name="Baldwin J."/>
            <person name="Abdouelleil A."/>
            <person name="Abdulkadir J."/>
            <person name="Abebe A."/>
            <person name="Abera B."/>
            <person name="Abreu J."/>
            <person name="Acer S.C."/>
            <person name="Aftuck L."/>
            <person name="Alexander A."/>
            <person name="An P."/>
            <person name="Anderson E."/>
            <person name="Anderson S."/>
            <person name="Arachi H."/>
            <person name="Azer M."/>
            <person name="Bachantsang P."/>
            <person name="Barry A."/>
            <person name="Bayul T."/>
            <person name="Berlin A."/>
            <person name="Bessette D."/>
            <person name="Bloom T."/>
            <person name="Blye J."/>
            <person name="Boguslavskiy L."/>
            <person name="Bonnet C."/>
            <person name="Boukhgalter B."/>
            <person name="Bourzgui I."/>
            <person name="Brown A."/>
            <person name="Cahill P."/>
            <person name="Channer S."/>
            <person name="Cheshatsang Y."/>
            <person name="Chuda L."/>
            <person name="Citroen M."/>
            <person name="Collymore A."/>
            <person name="Cooke P."/>
            <person name="Costello M."/>
            <person name="D'Aco K."/>
            <person name="Daza R."/>
            <person name="De Haan G."/>
            <person name="DeGray S."/>
            <person name="DeMaso C."/>
            <person name="Dhargay N."/>
            <person name="Dooley K."/>
            <person name="Dooley E."/>
            <person name="Doricent M."/>
            <person name="Dorje P."/>
            <person name="Dorjee K."/>
            <person name="Dupes A."/>
            <person name="Elong R."/>
            <person name="Falk J."/>
            <person name="Farina A."/>
            <person name="Faro S."/>
            <person name="Ferguson D."/>
            <person name="Fisher S."/>
            <person name="Foley C.D."/>
            <person name="Franke A."/>
            <person name="Friedrich D."/>
            <person name="Gadbois L."/>
            <person name="Gearin G."/>
            <person name="Gearin C.R."/>
            <person name="Giannoukos G."/>
            <person name="Goode T."/>
            <person name="Graham J."/>
            <person name="Grandbois E."/>
            <person name="Grewal S."/>
            <person name="Gyaltsen K."/>
            <person name="Hafez N."/>
            <person name="Hagos B."/>
            <person name="Hall J."/>
            <person name="Henson C."/>
            <person name="Hollinger A."/>
            <person name="Honan T."/>
            <person name="Huard M.D."/>
            <person name="Hughes L."/>
            <person name="Hurhula B."/>
            <person name="Husby M.E."/>
            <person name="Kamat A."/>
            <person name="Kanga B."/>
            <person name="Kashin S."/>
            <person name="Khazanovich D."/>
            <person name="Kisner P."/>
            <person name="Lance K."/>
            <person name="Lara M."/>
            <person name="Lee W."/>
            <person name="Lennon N."/>
            <person name="Letendre F."/>
            <person name="LeVine R."/>
            <person name="Lipovsky A."/>
            <person name="Liu X."/>
            <person name="Liu J."/>
            <person name="Liu S."/>
            <person name="Lokyitsang T."/>
            <person name="Lokyitsang Y."/>
            <person name="Lubonja R."/>
            <person name="Lui A."/>
            <person name="MacDonald P."/>
            <person name="Magnisalis V."/>
            <person name="Maru K."/>
            <person name="Matthews C."/>
            <person name="McCusker W."/>
            <person name="McDonough S."/>
            <person name="Mehta T."/>
            <person name="Meldrim J."/>
            <person name="Meneus L."/>
            <person name="Mihai O."/>
            <person name="Mihalev A."/>
            <person name="Mihova T."/>
            <person name="Mittelman R."/>
            <person name="Mlenga V."/>
            <person name="Montmayeur A."/>
            <person name="Mulrain L."/>
            <person name="Navidi A."/>
            <person name="Naylor J."/>
            <person name="Negash T."/>
            <person name="Nguyen T."/>
            <person name="Nguyen N."/>
            <person name="Nicol R."/>
            <person name="Norbu C."/>
            <person name="Norbu N."/>
            <person name="Novod N."/>
            <person name="O'Neill B."/>
            <person name="Osman S."/>
            <person name="Markiewicz E."/>
            <person name="Oyono O.L."/>
            <person name="Patti C."/>
            <person name="Phunkhang P."/>
            <person name="Pierre F."/>
            <person name="Priest M."/>
            <person name="Raghuraman S."/>
            <person name="Rege F."/>
            <person name="Reyes R."/>
            <person name="Rise C."/>
            <person name="Rogov P."/>
            <person name="Ross K."/>
            <person name="Ryan E."/>
            <person name="Settipalli S."/>
            <person name="Shea T."/>
            <person name="Sherpa N."/>
            <person name="Shi L."/>
            <person name="Shih D."/>
            <person name="Sparrow T."/>
            <person name="Spaulding J."/>
            <person name="Stalker J."/>
            <person name="Stange-Thomann N."/>
            <person name="Stavropoulos S."/>
            <person name="Stone C."/>
            <person name="Strader C."/>
            <person name="Tesfaye S."/>
            <person name="Thomson T."/>
            <person name="Thoulutsang Y."/>
            <person name="Thoulutsang D."/>
            <person name="Topham K."/>
            <person name="Topping I."/>
            <person name="Tsamla T."/>
            <person name="Vassiliev H."/>
            <person name="Vo A."/>
            <person name="Wangchuk T."/>
            <person name="Wangdi T."/>
            <person name="Weiand M."/>
            <person name="Wilkinson J."/>
            <person name="Wilson A."/>
            <person name="Yadav S."/>
            <person name="Young G."/>
            <person name="Yu Q."/>
            <person name="Zembek L."/>
            <person name="Zhong D."/>
            <person name="Zimmer A."/>
            <person name="Zwirko Z."/>
            <person name="Jaffe D.B."/>
            <person name="Alvarez P."/>
            <person name="Brockman W."/>
            <person name="Butler J."/>
            <person name="Chin C."/>
            <person name="Gnerre S."/>
            <person name="Grabherr M."/>
            <person name="Kleber M."/>
            <person name="Mauceli E."/>
            <person name="MacCallum I."/>
        </authorList>
    </citation>
    <scope>NUCLEOTIDE SEQUENCE [LARGE SCALE GENOMIC DNA]</scope>
    <source>
        <strain evidence="3">Tai18E2 / Tucson 14021-0261.01</strain>
    </source>
</reference>
<dbReference type="AlphaFoldDB" id="A0A0R1E3E9"/>
<dbReference type="EMBL" id="CM000159">
    <property type="protein sequence ID" value="KRK02116.1"/>
    <property type="molecule type" value="Genomic_DNA"/>
</dbReference>
<reference evidence="2 3" key="2">
    <citation type="journal article" date="2007" name="PLoS Biol.">
        <title>Principles of genome evolution in the Drosophila melanogaster species group.</title>
        <authorList>
            <person name="Ranz J.M."/>
            <person name="Maurin D."/>
            <person name="Chan Y.S."/>
            <person name="von Grotthuss M."/>
            <person name="Hillier L.W."/>
            <person name="Roote J."/>
            <person name="Ashburner M."/>
            <person name="Bergman C.M."/>
        </authorList>
    </citation>
    <scope>NUCLEOTIDE SEQUENCE [LARGE SCALE GENOMIC DNA]</scope>
    <source>
        <strain evidence="3">Tai18E2 / Tucson 14021-0261.01</strain>
    </source>
</reference>
<dbReference type="OrthoDB" id="7861677at2759"/>
<dbReference type="KEGG" id="dya:Dyak_GE28811"/>
<dbReference type="InterPro" id="IPR003475">
    <property type="entry name" value="Insect_Unk"/>
</dbReference>
<protein>
    <recommendedName>
        <fullName evidence="4">Saposin B-type domain-containing protein</fullName>
    </recommendedName>
</protein>
<feature type="chain" id="PRO_5006403148" description="Saposin B-type domain-containing protein" evidence="1">
    <location>
        <begin position="25"/>
        <end position="106"/>
    </location>
</feature>
<keyword evidence="3" id="KW-1185">Reference proteome</keyword>
<evidence type="ECO:0008006" key="4">
    <source>
        <dbReference type="Google" id="ProtNLM"/>
    </source>
</evidence>
<keyword evidence="1" id="KW-0732">Signal</keyword>
<organism evidence="2 3">
    <name type="scientific">Drosophila yakuba</name>
    <name type="common">Fruit fly</name>
    <dbReference type="NCBI Taxonomy" id="7245"/>
    <lineage>
        <taxon>Eukaryota</taxon>
        <taxon>Metazoa</taxon>
        <taxon>Ecdysozoa</taxon>
        <taxon>Arthropoda</taxon>
        <taxon>Hexapoda</taxon>
        <taxon>Insecta</taxon>
        <taxon>Pterygota</taxon>
        <taxon>Neoptera</taxon>
        <taxon>Endopterygota</taxon>
        <taxon>Diptera</taxon>
        <taxon>Brachycera</taxon>
        <taxon>Muscomorpha</taxon>
        <taxon>Ephydroidea</taxon>
        <taxon>Drosophilidae</taxon>
        <taxon>Drosophila</taxon>
        <taxon>Sophophora</taxon>
    </lineage>
</organism>
<accession>A0A0R1E3E9</accession>
<name>A0A0R1E3E9_DROYA</name>
<feature type="signal peptide" evidence="1">
    <location>
        <begin position="1"/>
        <end position="24"/>
    </location>
</feature>
<gene>
    <name evidence="2" type="primary">Dyak\GE28811</name>
    <name evidence="2" type="synonym">GE28811</name>
    <name evidence="2" type="ORF">Dyak_GE28811</name>
</gene>
<evidence type="ECO:0000313" key="3">
    <source>
        <dbReference type="Proteomes" id="UP000002282"/>
    </source>
</evidence>